<organism evidence="4 5">
    <name type="scientific">Gordonia aichiensis NBRC 108223</name>
    <dbReference type="NCBI Taxonomy" id="1220583"/>
    <lineage>
        <taxon>Bacteria</taxon>
        <taxon>Bacillati</taxon>
        <taxon>Actinomycetota</taxon>
        <taxon>Actinomycetes</taxon>
        <taxon>Mycobacteriales</taxon>
        <taxon>Gordoniaceae</taxon>
        <taxon>Gordonia</taxon>
    </lineage>
</organism>
<dbReference type="STRING" id="1220583.GOACH_11_00990"/>
<gene>
    <name evidence="4" type="ORF">GOACH_11_00990</name>
</gene>
<comment type="similarity">
    <text evidence="1">Belongs to the CdaR family.</text>
</comment>
<dbReference type="AlphaFoldDB" id="L7KNL7"/>
<evidence type="ECO:0000259" key="2">
    <source>
        <dbReference type="Pfam" id="PF13556"/>
    </source>
</evidence>
<protein>
    <submittedName>
        <fullName evidence="4">Putative CdaR family transcriptional regulator</fullName>
    </submittedName>
</protein>
<evidence type="ECO:0000256" key="1">
    <source>
        <dbReference type="ARBA" id="ARBA00006754"/>
    </source>
</evidence>
<keyword evidence="5" id="KW-1185">Reference proteome</keyword>
<dbReference type="Proteomes" id="UP000010988">
    <property type="component" value="Unassembled WGS sequence"/>
</dbReference>
<dbReference type="Pfam" id="PF13556">
    <property type="entry name" value="HTH_30"/>
    <property type="match status" value="1"/>
</dbReference>
<dbReference type="InterPro" id="IPR025736">
    <property type="entry name" value="PucR_C-HTH_dom"/>
</dbReference>
<dbReference type="PANTHER" id="PTHR33744">
    <property type="entry name" value="CARBOHYDRATE DIACID REGULATOR"/>
    <property type="match status" value="1"/>
</dbReference>
<dbReference type="Gene3D" id="1.10.10.2840">
    <property type="entry name" value="PucR C-terminal helix-turn-helix domain"/>
    <property type="match status" value="1"/>
</dbReference>
<feature type="domain" description="CdaR GGDEF-like" evidence="3">
    <location>
        <begin position="197"/>
        <end position="300"/>
    </location>
</feature>
<reference evidence="4 5" key="1">
    <citation type="submission" date="2012-12" db="EMBL/GenBank/DDBJ databases">
        <title>Whole genome shotgun sequence of Gordonia aichiensis NBRC 108223.</title>
        <authorList>
            <person name="Isaki-Nakamura S."/>
            <person name="Hosoyama A."/>
            <person name="Tsuchikane K."/>
            <person name="Ando Y."/>
            <person name="Baba S."/>
            <person name="Ohji S."/>
            <person name="Hamada M."/>
            <person name="Tamura T."/>
            <person name="Yamazoe A."/>
            <person name="Yamazaki S."/>
            <person name="Fujita N."/>
        </authorList>
    </citation>
    <scope>NUCLEOTIDE SEQUENCE [LARGE SCALE GENOMIC DNA]</scope>
    <source>
        <strain evidence="4 5">NBRC 108223</strain>
    </source>
</reference>
<comment type="caution">
    <text evidence="4">The sequence shown here is derived from an EMBL/GenBank/DDBJ whole genome shotgun (WGS) entry which is preliminary data.</text>
</comment>
<evidence type="ECO:0000259" key="3">
    <source>
        <dbReference type="Pfam" id="PF17853"/>
    </source>
</evidence>
<dbReference type="InterPro" id="IPR041522">
    <property type="entry name" value="CdaR_GGDEF"/>
</dbReference>
<feature type="domain" description="PucR C-terminal helix-turn-helix" evidence="2">
    <location>
        <begin position="347"/>
        <end position="402"/>
    </location>
</feature>
<dbReference type="Pfam" id="PF17853">
    <property type="entry name" value="GGDEF_2"/>
    <property type="match status" value="1"/>
</dbReference>
<dbReference type="eggNOG" id="COG2508">
    <property type="taxonomic scope" value="Bacteria"/>
</dbReference>
<evidence type="ECO:0000313" key="4">
    <source>
        <dbReference type="EMBL" id="GAC49303.1"/>
    </source>
</evidence>
<dbReference type="InterPro" id="IPR042070">
    <property type="entry name" value="PucR_C-HTH_sf"/>
</dbReference>
<sequence>MEVHTVRMSDTWPSASPETKALIRRGAELILDPPEQWIQAIHDASLGGLRMKAIADDPVLADATRRTNLANTMRWARSNVLRPGERVPAELTPDILTAARDLVRRGLDESALDAFRTAQSVAWRLWMKVCFSLTDDPDQLRELLDVSLVSISTFIDDTVDAMSERMRSERHELTRGTHAQRREAVALLLEGAPIPIDRAEIQLGYRLRGPHTALVLWTHHPDQAATLESAADALATSAGCASRLTVVASAASLWVWLPTDESSIERLSPSSGIDVAVGRTGEGVDGFRASHFQALATQRIVAQLGSPHGVVRFDDVRLVSLLMASPDDTAAFVDETLGELARAEPTLLDTVRTWISLQCNTSRASEALYTHRNTVIRRLARAEELLPRPLDESLLDVGVALEVLRWRG</sequence>
<evidence type="ECO:0000313" key="5">
    <source>
        <dbReference type="Proteomes" id="UP000010988"/>
    </source>
</evidence>
<dbReference type="PANTHER" id="PTHR33744:SF1">
    <property type="entry name" value="DNA-BINDING TRANSCRIPTIONAL ACTIVATOR ADER"/>
    <property type="match status" value="1"/>
</dbReference>
<dbReference type="EMBL" id="BANR01000011">
    <property type="protein sequence ID" value="GAC49303.1"/>
    <property type="molecule type" value="Genomic_DNA"/>
</dbReference>
<proteinExistence type="inferred from homology"/>
<name>L7KNL7_9ACTN</name>
<accession>L7KNL7</accession>
<dbReference type="InterPro" id="IPR051448">
    <property type="entry name" value="CdaR-like_regulators"/>
</dbReference>